<dbReference type="Pfam" id="PF07366">
    <property type="entry name" value="SnoaL"/>
    <property type="match status" value="1"/>
</dbReference>
<dbReference type="InterPro" id="IPR032710">
    <property type="entry name" value="NTF2-like_dom_sf"/>
</dbReference>
<dbReference type="Pfam" id="PF00550">
    <property type="entry name" value="PP-binding"/>
    <property type="match status" value="1"/>
</dbReference>
<keyword evidence="2" id="KW-0597">Phosphoprotein</keyword>
<evidence type="ECO:0000259" key="3">
    <source>
        <dbReference type="PROSITE" id="PS50075"/>
    </source>
</evidence>
<evidence type="ECO:0000256" key="1">
    <source>
        <dbReference type="ARBA" id="ARBA00022450"/>
    </source>
</evidence>
<dbReference type="InterPro" id="IPR036736">
    <property type="entry name" value="ACP-like_sf"/>
</dbReference>
<evidence type="ECO:0000313" key="5">
    <source>
        <dbReference type="Proteomes" id="UP000280298"/>
    </source>
</evidence>
<evidence type="ECO:0000313" key="4">
    <source>
        <dbReference type="EMBL" id="AZQ38773.1"/>
    </source>
</evidence>
<gene>
    <name evidence="4" type="ORF">EJ357_39435</name>
</gene>
<sequence>MTPPTTVRTHRELWDAWSQLWNGDYALADDILSRTIRVNIPQHGMPDAETLCDGPRVASWIAAFRSSFDDDAGITGELGPFIVGDYAIGRWVFRGTWQGGRPATATVAPGTEVEFRGVDILRFEDGRIAEYWLSDDQLDLYAQLGAIGDTSTVPDAEPAPGQLRRRVAELPEEAGRRLLLEQVLDAAADAAESEELRGASGDESFLELGVNSLVAVALSQAVSELAGLSLPRTMVFDQPTPRALADHLWMRLTHTHDGSSPSARDALSSLEIAASELTDDSDPDGAIRAELVKRLNVLLGRLDPAPGSGTGAQGLESASPQELFAYLDSRLKPAENAG</sequence>
<dbReference type="SUPFAM" id="SSF47336">
    <property type="entry name" value="ACP-like"/>
    <property type="match status" value="1"/>
</dbReference>
<dbReference type="GO" id="GO:0030638">
    <property type="term" value="P:polyketide metabolic process"/>
    <property type="evidence" value="ECO:0007669"/>
    <property type="project" value="InterPro"/>
</dbReference>
<dbReference type="EMBL" id="CP034539">
    <property type="protein sequence ID" value="AZQ38773.1"/>
    <property type="molecule type" value="Genomic_DNA"/>
</dbReference>
<accession>A0A3Q9EZ84</accession>
<dbReference type="KEGG" id="scya:EJ357_39435"/>
<dbReference type="Gene3D" id="1.10.1200.10">
    <property type="entry name" value="ACP-like"/>
    <property type="match status" value="1"/>
</dbReference>
<dbReference type="GO" id="GO:0017000">
    <property type="term" value="P:antibiotic biosynthetic process"/>
    <property type="evidence" value="ECO:0007669"/>
    <property type="project" value="UniProtKB-ARBA"/>
</dbReference>
<dbReference type="RefSeq" id="WP_126396426.1">
    <property type="nucleotide sequence ID" value="NZ_CP034539.1"/>
</dbReference>
<keyword evidence="1" id="KW-0596">Phosphopantetheine</keyword>
<dbReference type="Proteomes" id="UP000280298">
    <property type="component" value="Chromosome"/>
</dbReference>
<dbReference type="InterPro" id="IPR009081">
    <property type="entry name" value="PP-bd_ACP"/>
</dbReference>
<dbReference type="SUPFAM" id="SSF54427">
    <property type="entry name" value="NTF2-like"/>
    <property type="match status" value="1"/>
</dbReference>
<dbReference type="PROSITE" id="PS50075">
    <property type="entry name" value="CARRIER"/>
    <property type="match status" value="1"/>
</dbReference>
<dbReference type="Gene3D" id="3.10.450.50">
    <property type="match status" value="1"/>
</dbReference>
<evidence type="ECO:0000256" key="2">
    <source>
        <dbReference type="ARBA" id="ARBA00022553"/>
    </source>
</evidence>
<dbReference type="AlphaFoldDB" id="A0A3Q9EZ84"/>
<reference evidence="4 5" key="1">
    <citation type="journal article" date="2019" name="Int. J. Syst. Evol. Microbiol.">
        <title>Streptomyces cyaneochromogenes sp. nov., a blue pigment-producing actinomycete from manganese-contaminated soil.</title>
        <authorList>
            <person name="Tang X."/>
            <person name="Zhao J."/>
            <person name="Li K."/>
            <person name="Chen Z."/>
            <person name="Sun Y."/>
            <person name="Gao J."/>
        </authorList>
    </citation>
    <scope>NUCLEOTIDE SEQUENCE [LARGE SCALE GENOMIC DNA]</scope>
    <source>
        <strain evidence="4 5">MK-45</strain>
    </source>
</reference>
<organism evidence="4 5">
    <name type="scientific">Streptomyces cyaneochromogenes</name>
    <dbReference type="NCBI Taxonomy" id="2496836"/>
    <lineage>
        <taxon>Bacteria</taxon>
        <taxon>Bacillati</taxon>
        <taxon>Actinomycetota</taxon>
        <taxon>Actinomycetes</taxon>
        <taxon>Kitasatosporales</taxon>
        <taxon>Streptomycetaceae</taxon>
        <taxon>Streptomyces</taxon>
    </lineage>
</organism>
<protein>
    <recommendedName>
        <fullName evidence="3">Carrier domain-containing protein</fullName>
    </recommendedName>
</protein>
<dbReference type="InterPro" id="IPR006162">
    <property type="entry name" value="Ppantetheine_attach_site"/>
</dbReference>
<dbReference type="OrthoDB" id="4153705at2"/>
<keyword evidence="5" id="KW-1185">Reference proteome</keyword>
<dbReference type="GO" id="GO:0031177">
    <property type="term" value="F:phosphopantetheine binding"/>
    <property type="evidence" value="ECO:0007669"/>
    <property type="project" value="InterPro"/>
</dbReference>
<proteinExistence type="predicted"/>
<feature type="domain" description="Carrier" evidence="3">
    <location>
        <begin position="177"/>
        <end position="252"/>
    </location>
</feature>
<dbReference type="SMART" id="SM00823">
    <property type="entry name" value="PKS_PP"/>
    <property type="match status" value="1"/>
</dbReference>
<dbReference type="InterPro" id="IPR009959">
    <property type="entry name" value="Cyclase_SnoaL-like"/>
</dbReference>
<name>A0A3Q9EZ84_9ACTN</name>
<dbReference type="SMART" id="SM01294">
    <property type="entry name" value="PKS_PP_betabranch"/>
    <property type="match status" value="1"/>
</dbReference>
<dbReference type="PROSITE" id="PS00012">
    <property type="entry name" value="PHOSPHOPANTETHEINE"/>
    <property type="match status" value="1"/>
</dbReference>
<dbReference type="InterPro" id="IPR020806">
    <property type="entry name" value="PKS_PP-bd"/>
</dbReference>